<feature type="compositionally biased region" description="Polar residues" evidence="1">
    <location>
        <begin position="2092"/>
        <end position="2118"/>
    </location>
</feature>
<dbReference type="Proteomes" id="UP000241769">
    <property type="component" value="Unassembled WGS sequence"/>
</dbReference>
<dbReference type="SUPFAM" id="SSF52047">
    <property type="entry name" value="RNI-like"/>
    <property type="match status" value="1"/>
</dbReference>
<dbReference type="Pfam" id="PF13236">
    <property type="entry name" value="CLU"/>
    <property type="match status" value="1"/>
</dbReference>
<dbReference type="OrthoDB" id="20073at2759"/>
<evidence type="ECO:0008006" key="6">
    <source>
        <dbReference type="Google" id="ProtNLM"/>
    </source>
</evidence>
<dbReference type="GO" id="GO:0048312">
    <property type="term" value="P:intracellular distribution of mitochondria"/>
    <property type="evidence" value="ECO:0007669"/>
    <property type="project" value="TreeGrafter"/>
</dbReference>
<dbReference type="InterPro" id="IPR000608">
    <property type="entry name" value="UBC"/>
</dbReference>
<accession>A0A2P6N2S8</accession>
<dbReference type="SUPFAM" id="SSF52058">
    <property type="entry name" value="L domain-like"/>
    <property type="match status" value="1"/>
</dbReference>
<sequence>MYLRNIHLGPFPHSEVLESDRRPSRLFSNYYIVFNESIVGTHLDCLLSLVGQTGRLDLHSRGLFLKEDECMIHKYQMDYRYVEQEDNGGYDNDGADVSEPLPIETDTNCYDSYSQTGSTQLMDNRERVMERNSLTPVRAASGDTMLDKVETPYRKAITNRYGACRGMPIDWNDEFQKILALPENTEDEKLHKYSELSSLNKDFVHIAKTFGKIIISERYLHAKHRTINPTTEVGGVAGGEKYVYHGILFKFAIDWRNLYGGDHNAMKAANHELQAVTRYYECEGISVPLMTLIEYRGYRLVAMSWVPITSRTLVYGSQDGGYTVLASDEKCNRLMQMAGKRLNLKGHYAGLRPQTSKFIYGPCDIEGHLNENHFYVLDFARVFPPVEQKPNGPRNTYLYQLFRPEFVRRLEFPLSSDAFSTFGHDNNIHEEDIRRATRQLHQAVVQFAQMLDRDPSLYNELRGNLTERLHRSGINCRLLGMLRHNVKSTAIRSVILEEMISRVIKNHLRAKLRSKMEKLKTLAEYPYKMVILDLFQTILGSSGRSVQSIVDFWFHSLKEELESCFERGLNEEEKEEDFDLRNIIDIPKLFDAVQKKTGVKLTKQSRVALEKNPRDFSLVISDIRKASCRVKSMNVVSLAEGNALALQSIIVSKSEGGEISAARLFTMAMSKFEEAICQTPDSRGSLNNYADILVQLAVTAGDQSHDYFATAVEKYTVAENASSLLHLGDILHQQQLSPRRYRERFQLMDLEQRCYKQVLKMAKARLVRRREEAPSVISVVEEDRDDLFSSNGLSLEDPVEEAGTAINDSMGVSRPSSTRSLICHTLLMLADYSLRKAKQCNSYEEWERAGKRFRKAGRYRDFKSPTGDIYSIFGDFNEFPDAEVALLIEALLPDRKWYSLGKLSHTDSLIPNRPFFIDDETFDARRVSFSKMVTGSFLSKMCHRLSSSSVAIRRWILKGCWTTLEGNKLGADESDQIWKQMSHTNVTELDVEGAYCEHLFHLEKKGPYHSFINDRSLRNFIRLPGLERLDLSKLGKSVSDLTLEDLANSPSLTSLKYLNLSGGRYHTDAVIQFSQHFRQPSKKFNITHLNLSHLSLCRTLDPIVPIMERLGRQLISLSLDGYTNGGENAICQILSACISLTSLSLVNVSQLKDNSFIYLKGRHLRYLDISGTGVTLGGLQPITSSRDLVKLSLQRCRQWTDLYQPPDQLPHLDLSDWPNLEELDLAHTSHNQIQDIQELTKLRRLSLYRCELDVDTIHHIVTHSSKTLQDLDLGGISQIDDVIMEKIAQSGIQYRRLSFNGCKNITSDGVLLLCDTQTELRALILNRCNHISDDAVIAICNSMKFLEELRIRNSKITNEGGQKILSLNLLRILDIRDCQLITSITGIPRDLPSLETLLIDGCTNFSDETLLEMSSMKKMRHLYMTECPRITDAVLHSITSHFEGLKTVDMGGNKFSKGEIQRLKEARPDLRINVDRSLTSSQTVTRTPSSSSNALKVLMSNMSEISENPNPLISASPVDDDLFHWHVNLIPSPGSPYAGGLYHIELEFPKEFPREPPSARVISGETSSGERVEGNSDYQEFFERKDRKAGRGKMRESDTSVGWSSAYSVQTILVQLQHFLSNLEDVEGALETYLSQIPNGIKTSRDFQCNVCGHTFHKPFPPFEGTTSKPFDQSLCISELDSIRSALRCYHLRLTHTEDVLGYGVVSDVHRNVIRSVSSPLEFLSHTAFQDGVKQSIMRDVRFNHWLPLFITNEHAKRARPLFEQYVSSIYRSEVGDFKLSTAVELLCKLMNNVVVDLMNGTRLASTKCLEGYCAFHRLLIMCIAEDPSLQIEIDRRISAFIEDERQQHKKVVPNLGEFIPLLLVSNYNWKDIAESYVREVFDRNVLWLLKAHPKLNKSQYDPEIDAERNDLTFKTNHVSLRLLLFHVYFLRLHKPANKSLEQIAEQYDSLFGHPTEDMKNDLLSVVKQIMAVDSWDEFFTIIAVPIPSERELNAWLRKSVLNSVNKGYHDPTSGQGMPIHNVCNSFLKTGKCNRGIEHRDTGGLKKAGNRCKFTHVTTKNEPTVQSHVTPPTVIVTKSIVKPNISYASIASPTSLGGSSKQSLAESNNIVEKTTQKTSEGKEEVDDWPDATQAKNLPRKAWGAKNDAQTNGSTNSSAAPNQPTRQVNYYELLFNK</sequence>
<dbReference type="Pfam" id="PF12807">
    <property type="entry name" value="eIF3_p135"/>
    <property type="match status" value="1"/>
</dbReference>
<proteinExistence type="predicted"/>
<dbReference type="InterPro" id="IPR032675">
    <property type="entry name" value="LRR_dom_sf"/>
</dbReference>
<evidence type="ECO:0000313" key="5">
    <source>
        <dbReference type="Proteomes" id="UP000241769"/>
    </source>
</evidence>
<dbReference type="InterPro" id="IPR033646">
    <property type="entry name" value="CLU-central"/>
</dbReference>
<dbReference type="Pfam" id="PF00179">
    <property type="entry name" value="UQ_con"/>
    <property type="match status" value="1"/>
</dbReference>
<protein>
    <recommendedName>
        <fullName evidence="6">UBC core domain-containing protein</fullName>
    </recommendedName>
</protein>
<dbReference type="InParanoid" id="A0A2P6N2S8"/>
<dbReference type="FunCoup" id="A0A2P6N2S8">
    <property type="interactions" value="87"/>
</dbReference>
<feature type="domain" description="UBC core" evidence="2">
    <location>
        <begin position="1493"/>
        <end position="1660"/>
    </location>
</feature>
<dbReference type="Gene3D" id="3.80.10.10">
    <property type="entry name" value="Ribonuclease Inhibitor"/>
    <property type="match status" value="4"/>
</dbReference>
<dbReference type="GO" id="GO:0003729">
    <property type="term" value="F:mRNA binding"/>
    <property type="evidence" value="ECO:0007669"/>
    <property type="project" value="TreeGrafter"/>
</dbReference>
<dbReference type="InterPro" id="IPR016135">
    <property type="entry name" value="UBQ-conjugating_enzyme/RWD"/>
</dbReference>
<dbReference type="InterPro" id="IPR001611">
    <property type="entry name" value="Leu-rich_rpt"/>
</dbReference>
<evidence type="ECO:0000259" key="2">
    <source>
        <dbReference type="PROSITE" id="PS50127"/>
    </source>
</evidence>
<dbReference type="PANTHER" id="PTHR12601">
    <property type="entry name" value="EUKARYOTIC TRANSLATION INITIATION FACTOR 3 SUBUNIT EIF-3"/>
    <property type="match status" value="1"/>
</dbReference>
<dbReference type="SMART" id="SM00367">
    <property type="entry name" value="LRR_CC"/>
    <property type="match status" value="9"/>
</dbReference>
<dbReference type="EMBL" id="MDYQ01000233">
    <property type="protein sequence ID" value="PRP78266.1"/>
    <property type="molecule type" value="Genomic_DNA"/>
</dbReference>
<dbReference type="InterPro" id="IPR025697">
    <property type="entry name" value="CLU_dom"/>
</dbReference>
<dbReference type="CDD" id="cd15466">
    <property type="entry name" value="CLU-central"/>
    <property type="match status" value="1"/>
</dbReference>
<dbReference type="GO" id="GO:0005737">
    <property type="term" value="C:cytoplasm"/>
    <property type="evidence" value="ECO:0007669"/>
    <property type="project" value="TreeGrafter"/>
</dbReference>
<dbReference type="SUPFAM" id="SSF54495">
    <property type="entry name" value="UBC-like"/>
    <property type="match status" value="1"/>
</dbReference>
<feature type="domain" description="Clu" evidence="3">
    <location>
        <begin position="142"/>
        <end position="390"/>
    </location>
</feature>
<gene>
    <name evidence="4" type="ORF">PROFUN_13876</name>
</gene>
<dbReference type="Gene3D" id="3.10.110.10">
    <property type="entry name" value="Ubiquitin Conjugating Enzyme"/>
    <property type="match status" value="1"/>
</dbReference>
<evidence type="ECO:0000313" key="4">
    <source>
        <dbReference type="EMBL" id="PRP78266.1"/>
    </source>
</evidence>
<dbReference type="PROSITE" id="PS51823">
    <property type="entry name" value="CLU"/>
    <property type="match status" value="1"/>
</dbReference>
<feature type="compositionally biased region" description="Polar residues" evidence="1">
    <location>
        <begin position="2147"/>
        <end position="2167"/>
    </location>
</feature>
<keyword evidence="5" id="KW-1185">Reference proteome</keyword>
<evidence type="ECO:0000259" key="3">
    <source>
        <dbReference type="PROSITE" id="PS51823"/>
    </source>
</evidence>
<feature type="region of interest" description="Disordered" evidence="1">
    <location>
        <begin position="1554"/>
        <end position="1575"/>
    </location>
</feature>
<dbReference type="InterPro" id="IPR006553">
    <property type="entry name" value="Leu-rich_rpt_Cys-con_subtyp"/>
</dbReference>
<name>A0A2P6N2S8_9EUKA</name>
<comment type="caution">
    <text evidence="4">The sequence shown here is derived from an EMBL/GenBank/DDBJ whole genome shotgun (WGS) entry which is preliminary data.</text>
</comment>
<dbReference type="CDD" id="cd23955">
    <property type="entry name" value="UBCc_invertebrate"/>
    <property type="match status" value="1"/>
</dbReference>
<reference evidence="4 5" key="1">
    <citation type="journal article" date="2018" name="Genome Biol. Evol.">
        <title>Multiple Roots of Fruiting Body Formation in Amoebozoa.</title>
        <authorList>
            <person name="Hillmann F."/>
            <person name="Forbes G."/>
            <person name="Novohradska S."/>
            <person name="Ferling I."/>
            <person name="Riege K."/>
            <person name="Groth M."/>
            <person name="Westermann M."/>
            <person name="Marz M."/>
            <person name="Spaller T."/>
            <person name="Winckler T."/>
            <person name="Schaap P."/>
            <person name="Glockner G."/>
        </authorList>
    </citation>
    <scope>NUCLEOTIDE SEQUENCE [LARGE SCALE GENOMIC DNA]</scope>
    <source>
        <strain evidence="4 5">Jena</strain>
    </source>
</reference>
<feature type="region of interest" description="Disordered" evidence="1">
    <location>
        <begin position="2092"/>
        <end position="2167"/>
    </location>
</feature>
<dbReference type="PROSITE" id="PS51450">
    <property type="entry name" value="LRR"/>
    <property type="match status" value="1"/>
</dbReference>
<dbReference type="InterPro" id="IPR027523">
    <property type="entry name" value="CLU_prot"/>
</dbReference>
<dbReference type="SMART" id="SM00212">
    <property type="entry name" value="UBCc"/>
    <property type="match status" value="1"/>
</dbReference>
<dbReference type="PANTHER" id="PTHR12601:SF22">
    <property type="entry name" value="CLU DOMAIN-CONTAINING PROTEIN"/>
    <property type="match status" value="1"/>
</dbReference>
<evidence type="ECO:0000256" key="1">
    <source>
        <dbReference type="SAM" id="MobiDB-lite"/>
    </source>
</evidence>
<dbReference type="PROSITE" id="PS50127">
    <property type="entry name" value="UBC_2"/>
    <property type="match status" value="1"/>
</dbReference>
<organism evidence="4 5">
    <name type="scientific">Planoprotostelium fungivorum</name>
    <dbReference type="NCBI Taxonomy" id="1890364"/>
    <lineage>
        <taxon>Eukaryota</taxon>
        <taxon>Amoebozoa</taxon>
        <taxon>Evosea</taxon>
        <taxon>Variosea</taxon>
        <taxon>Cavosteliida</taxon>
        <taxon>Cavosteliaceae</taxon>
        <taxon>Planoprotostelium</taxon>
    </lineage>
</organism>